<accession>A0ABR5D9U9</accession>
<organism evidence="3 4">
    <name type="scientific">Agrobacterium arsenijevicii</name>
    <dbReference type="NCBI Taxonomy" id="1585697"/>
    <lineage>
        <taxon>Bacteria</taxon>
        <taxon>Pseudomonadati</taxon>
        <taxon>Pseudomonadota</taxon>
        <taxon>Alphaproteobacteria</taxon>
        <taxon>Hyphomicrobiales</taxon>
        <taxon>Rhizobiaceae</taxon>
        <taxon>Rhizobium/Agrobacterium group</taxon>
        <taxon>Agrobacterium</taxon>
    </lineage>
</organism>
<proteinExistence type="predicted"/>
<feature type="chain" id="PRO_5047129676" description="DUF995 domain-containing protein" evidence="2">
    <location>
        <begin position="26"/>
        <end position="127"/>
    </location>
</feature>
<feature type="region of interest" description="Disordered" evidence="1">
    <location>
        <begin position="98"/>
        <end position="127"/>
    </location>
</feature>
<feature type="signal peptide" evidence="2">
    <location>
        <begin position="1"/>
        <end position="25"/>
    </location>
</feature>
<evidence type="ECO:0000313" key="3">
    <source>
        <dbReference type="EMBL" id="KJF73857.1"/>
    </source>
</evidence>
<protein>
    <recommendedName>
        <fullName evidence="5">DUF995 domain-containing protein</fullName>
    </recommendedName>
</protein>
<gene>
    <name evidence="3" type="ORF">RP75_07230</name>
</gene>
<feature type="compositionally biased region" description="Basic and acidic residues" evidence="1">
    <location>
        <begin position="108"/>
        <end position="127"/>
    </location>
</feature>
<dbReference type="EMBL" id="JWIT01000004">
    <property type="protein sequence ID" value="KJF73857.1"/>
    <property type="molecule type" value="Genomic_DNA"/>
</dbReference>
<evidence type="ECO:0008006" key="5">
    <source>
        <dbReference type="Google" id="ProtNLM"/>
    </source>
</evidence>
<reference evidence="3 4" key="1">
    <citation type="submission" date="2014-12" db="EMBL/GenBank/DDBJ databases">
        <authorList>
            <person name="Kuzmanovic N."/>
            <person name="Pulawska J."/>
            <person name="Obradovic A."/>
        </authorList>
    </citation>
    <scope>NUCLEOTIDE SEQUENCE [LARGE SCALE GENOMIC DNA]</scope>
    <source>
        <strain evidence="3 4">KFB 330</strain>
    </source>
</reference>
<evidence type="ECO:0000256" key="2">
    <source>
        <dbReference type="SAM" id="SignalP"/>
    </source>
</evidence>
<sequence>MDKRFSVFSSLLALVLFSLPVAAYAASFEELSSQGYKTSKLERNKAGMFGWMLSKENSRYFCTFRLGLAYSGKNEIVSFSTSGRMFTLDRKAFEKHAAGRGGNFPQYEDLKAGRPRPDDVGSCRKLA</sequence>
<keyword evidence="2" id="KW-0732">Signal</keyword>
<name>A0ABR5D9U9_9HYPH</name>
<dbReference type="RefSeq" id="WP_045016792.1">
    <property type="nucleotide sequence ID" value="NZ_CP166104.1"/>
</dbReference>
<evidence type="ECO:0000256" key="1">
    <source>
        <dbReference type="SAM" id="MobiDB-lite"/>
    </source>
</evidence>
<dbReference type="Proteomes" id="UP000032564">
    <property type="component" value="Unassembled WGS sequence"/>
</dbReference>
<evidence type="ECO:0000313" key="4">
    <source>
        <dbReference type="Proteomes" id="UP000032564"/>
    </source>
</evidence>
<comment type="caution">
    <text evidence="3">The sequence shown here is derived from an EMBL/GenBank/DDBJ whole genome shotgun (WGS) entry which is preliminary data.</text>
</comment>
<keyword evidence="4" id="KW-1185">Reference proteome</keyword>